<dbReference type="PROSITE" id="PS50043">
    <property type="entry name" value="HTH_LUXR_2"/>
    <property type="match status" value="1"/>
</dbReference>
<evidence type="ECO:0000259" key="4">
    <source>
        <dbReference type="PROSITE" id="PS50043"/>
    </source>
</evidence>
<proteinExistence type="predicted"/>
<name>A0ABP9KKH5_9NOCA</name>
<feature type="domain" description="HTH luxR-type" evidence="4">
    <location>
        <begin position="196"/>
        <end position="261"/>
    </location>
</feature>
<evidence type="ECO:0000256" key="1">
    <source>
        <dbReference type="ARBA" id="ARBA00023015"/>
    </source>
</evidence>
<keyword evidence="1" id="KW-0805">Transcription regulation</keyword>
<keyword evidence="6" id="KW-1185">Reference proteome</keyword>
<dbReference type="InterPro" id="IPR000792">
    <property type="entry name" value="Tscrpt_reg_LuxR_C"/>
</dbReference>
<dbReference type="InterPro" id="IPR016032">
    <property type="entry name" value="Sig_transdc_resp-reg_C-effctor"/>
</dbReference>
<dbReference type="Proteomes" id="UP001500603">
    <property type="component" value="Unassembled WGS sequence"/>
</dbReference>
<dbReference type="SUPFAM" id="SSF46894">
    <property type="entry name" value="C-terminal effector domain of the bipartite response regulators"/>
    <property type="match status" value="1"/>
</dbReference>
<dbReference type="PANTHER" id="PTHR44688:SF16">
    <property type="entry name" value="DNA-BINDING TRANSCRIPTIONAL ACTIVATOR DEVR_DOSR"/>
    <property type="match status" value="1"/>
</dbReference>
<dbReference type="Gene3D" id="1.10.10.10">
    <property type="entry name" value="Winged helix-like DNA-binding domain superfamily/Winged helix DNA-binding domain"/>
    <property type="match status" value="1"/>
</dbReference>
<dbReference type="SMART" id="SM00421">
    <property type="entry name" value="HTH_LUXR"/>
    <property type="match status" value="1"/>
</dbReference>
<dbReference type="CDD" id="cd06170">
    <property type="entry name" value="LuxR_C_like"/>
    <property type="match status" value="1"/>
</dbReference>
<evidence type="ECO:0000256" key="3">
    <source>
        <dbReference type="ARBA" id="ARBA00023163"/>
    </source>
</evidence>
<accession>A0ABP9KKH5</accession>
<comment type="caution">
    <text evidence="5">The sequence shown here is derived from an EMBL/GenBank/DDBJ whole genome shotgun (WGS) entry which is preliminary data.</text>
</comment>
<dbReference type="InterPro" id="IPR036388">
    <property type="entry name" value="WH-like_DNA-bd_sf"/>
</dbReference>
<evidence type="ECO:0000313" key="5">
    <source>
        <dbReference type="EMBL" id="GAA5060787.1"/>
    </source>
</evidence>
<keyword evidence="2" id="KW-0238">DNA-binding</keyword>
<dbReference type="EMBL" id="BAABJM010000004">
    <property type="protein sequence ID" value="GAA5060787.1"/>
    <property type="molecule type" value="Genomic_DNA"/>
</dbReference>
<keyword evidence="3" id="KW-0804">Transcription</keyword>
<sequence length="273" mass="30711">MFPWSPDEVVIMTVRTWHELSRKKLLGVMSVLEFCAESRGGEKFKHSLAELIAIHFGVRDVTFFHGVNYPAIFADPAPVLTGATERLLPVYQETWSDKDVFAMPTARRLLTRNGFATLDELARLPTPQRSYVVDYLNPNDINSAAAIHLTLADGEALVGMFDHIRPWDSEDLVAVRLLARQLRVAASTVHAESAPVDDPLTRLSVRQIEVAELVSDGLNNHEIAEALNLSELSIKKYVSRIFEATGYRNRAELAAAVLRRHHIPRRDHRRSGE</sequence>
<organism evidence="5 6">
    <name type="scientific">Nocardia callitridis</name>
    <dbReference type="NCBI Taxonomy" id="648753"/>
    <lineage>
        <taxon>Bacteria</taxon>
        <taxon>Bacillati</taxon>
        <taxon>Actinomycetota</taxon>
        <taxon>Actinomycetes</taxon>
        <taxon>Mycobacteriales</taxon>
        <taxon>Nocardiaceae</taxon>
        <taxon>Nocardia</taxon>
    </lineage>
</organism>
<dbReference type="PRINTS" id="PR00038">
    <property type="entry name" value="HTHLUXR"/>
</dbReference>
<dbReference type="PANTHER" id="PTHR44688">
    <property type="entry name" value="DNA-BINDING TRANSCRIPTIONAL ACTIVATOR DEVR_DOSR"/>
    <property type="match status" value="1"/>
</dbReference>
<protein>
    <recommendedName>
        <fullName evidence="4">HTH luxR-type domain-containing protein</fullName>
    </recommendedName>
</protein>
<evidence type="ECO:0000313" key="6">
    <source>
        <dbReference type="Proteomes" id="UP001500603"/>
    </source>
</evidence>
<reference evidence="6" key="1">
    <citation type="journal article" date="2019" name="Int. J. Syst. Evol. Microbiol.">
        <title>The Global Catalogue of Microorganisms (GCM) 10K type strain sequencing project: providing services to taxonomists for standard genome sequencing and annotation.</title>
        <authorList>
            <consortium name="The Broad Institute Genomics Platform"/>
            <consortium name="The Broad Institute Genome Sequencing Center for Infectious Disease"/>
            <person name="Wu L."/>
            <person name="Ma J."/>
        </authorList>
    </citation>
    <scope>NUCLEOTIDE SEQUENCE [LARGE SCALE GENOMIC DNA]</scope>
    <source>
        <strain evidence="6">JCM 18298</strain>
    </source>
</reference>
<dbReference type="Pfam" id="PF00196">
    <property type="entry name" value="GerE"/>
    <property type="match status" value="1"/>
</dbReference>
<gene>
    <name evidence="5" type="ORF">GCM10023318_42660</name>
</gene>
<evidence type="ECO:0000256" key="2">
    <source>
        <dbReference type="ARBA" id="ARBA00023125"/>
    </source>
</evidence>